<accession>A0A367L1Y4</accession>
<keyword evidence="3" id="KW-1185">Reference proteome</keyword>
<comment type="caution">
    <text evidence="2">The sequence shown here is derived from an EMBL/GenBank/DDBJ whole genome shotgun (WGS) entry which is preliminary data.</text>
</comment>
<feature type="non-terminal residue" evidence="2">
    <location>
        <position position="1"/>
    </location>
</feature>
<name>A0A367L1Y4_9HYPO</name>
<proteinExistence type="predicted"/>
<feature type="non-terminal residue" evidence="2">
    <location>
        <position position="128"/>
    </location>
</feature>
<protein>
    <submittedName>
        <fullName evidence="2">Uncharacterized protein</fullName>
    </submittedName>
</protein>
<evidence type="ECO:0000313" key="2">
    <source>
        <dbReference type="EMBL" id="RCI08424.1"/>
    </source>
</evidence>
<gene>
    <name evidence="2" type="ORF">L249_8909</name>
</gene>
<organism evidence="2 3">
    <name type="scientific">Ophiocordyceps polyrhachis-furcata BCC 54312</name>
    <dbReference type="NCBI Taxonomy" id="1330021"/>
    <lineage>
        <taxon>Eukaryota</taxon>
        <taxon>Fungi</taxon>
        <taxon>Dikarya</taxon>
        <taxon>Ascomycota</taxon>
        <taxon>Pezizomycotina</taxon>
        <taxon>Sordariomycetes</taxon>
        <taxon>Hypocreomycetidae</taxon>
        <taxon>Hypocreales</taxon>
        <taxon>Ophiocordycipitaceae</taxon>
        <taxon>Ophiocordyceps</taxon>
    </lineage>
</organism>
<reference evidence="2 3" key="1">
    <citation type="journal article" date="2015" name="BMC Genomics">
        <title>Insights from the genome of Ophiocordyceps polyrhachis-furcata to pathogenicity and host specificity in insect fungi.</title>
        <authorList>
            <person name="Wichadakul D."/>
            <person name="Kobmoo N."/>
            <person name="Ingsriswang S."/>
            <person name="Tangphatsornruang S."/>
            <person name="Chantasingh D."/>
            <person name="Luangsa-ard J.J."/>
            <person name="Eurwilaichitr L."/>
        </authorList>
    </citation>
    <scope>NUCLEOTIDE SEQUENCE [LARGE SCALE GENOMIC DNA]</scope>
    <source>
        <strain evidence="2 3">BCC 54312</strain>
    </source>
</reference>
<dbReference type="EMBL" id="LKCN02000019">
    <property type="protein sequence ID" value="RCI08424.1"/>
    <property type="molecule type" value="Genomic_DNA"/>
</dbReference>
<sequence>YGWKVTPILRPYLRSLGIGAQGRTVSACNRLAPPRPATNLPPLFLTHPRHQLLESLHVRETASSHGETPLRICCSNGPPDDAPEAAEARPVPRLSPRRHPDHRASIAAYCPRRMECCAGFHTTFGTPV</sequence>
<evidence type="ECO:0000313" key="3">
    <source>
        <dbReference type="Proteomes" id="UP000253664"/>
    </source>
</evidence>
<feature type="region of interest" description="Disordered" evidence="1">
    <location>
        <begin position="63"/>
        <end position="100"/>
    </location>
</feature>
<dbReference type="AlphaFoldDB" id="A0A367L1Y4"/>
<dbReference type="Proteomes" id="UP000253664">
    <property type="component" value="Unassembled WGS sequence"/>
</dbReference>
<evidence type="ECO:0000256" key="1">
    <source>
        <dbReference type="SAM" id="MobiDB-lite"/>
    </source>
</evidence>